<dbReference type="InterPro" id="IPR011040">
    <property type="entry name" value="Sialidase"/>
</dbReference>
<dbReference type="CDD" id="cd15482">
    <property type="entry name" value="Sialidase_non-viral"/>
    <property type="match status" value="1"/>
</dbReference>
<accession>A0A2A2GDG8</accession>
<comment type="caution">
    <text evidence="4">The sequence shown here is derived from an EMBL/GenBank/DDBJ whole genome shotgun (WGS) entry which is preliminary data.</text>
</comment>
<dbReference type="OrthoDB" id="41724at2"/>
<dbReference type="EMBL" id="NSKE01000001">
    <property type="protein sequence ID" value="PAU95591.1"/>
    <property type="molecule type" value="Genomic_DNA"/>
</dbReference>
<feature type="domain" description="Sialidase" evidence="3">
    <location>
        <begin position="150"/>
        <end position="230"/>
    </location>
</feature>
<reference evidence="4 5" key="1">
    <citation type="submission" date="2017-08" db="EMBL/GenBank/DDBJ databases">
        <title>Aliifodinibius alkalisoli sp. nov., isolated from saline alkaline soil.</title>
        <authorList>
            <person name="Liu D."/>
            <person name="Zhang G."/>
        </authorList>
    </citation>
    <scope>NUCLEOTIDE SEQUENCE [LARGE SCALE GENOMIC DNA]</scope>
    <source>
        <strain evidence="4 5">WN023</strain>
    </source>
</reference>
<dbReference type="Pfam" id="PF06452">
    <property type="entry name" value="CBM9_1"/>
    <property type="match status" value="1"/>
</dbReference>
<sequence length="591" mass="66053">MRLTKFIKYIVFFSFSIAAAFLFIACEVADSEREENDVVEKTVVPYTEGVRIAWDYRTLTQVFEEQVSYPRIIRLSSCELLTAFEHQGEVYVSQSSDDGKSWTEAERVAPRDGDIISAVPELIQLENGDILLAYNTRAPQYNEDPEKRFGIKLRISNDGGGTWSSQQNVFEGGYEWNRGVWEPAMIQLSSGEIQLFFANEYPYKNSEDQEISMVRSADKGQSWTDPETISYREGHRDGMPVPLILDNGEGIAVAIEDNGLHGSEFKPSIIWTSMEDNWEQGAAGGTSDRRWGALTDESQLPASDYGGAPYLQQFSSGETILSFQSTEGRNVEWHHSTMTVAIGNEQAKNFSRKSEPFEVAEDRYALWSSLFIKNDTTVTALSATTAYNAAHSQLYTIDGYLIEEMEAFNGQVEVDGRSDEEAWNRSTDNFIGAYSPVNAEISSAWDENNLYVWASVNDSDSYDSSDSTKNSPGVAVMVAPEKLSDNSLVEGTYKVFATPSEDLLTHQGSSGLWTENIMEIELVANEHPTGYQLEIAIPWAEIGGRPENDQGIGFNIELQSRSESDGTLQKETLSGNRVKHPSTWTKIELKQ</sequence>
<feature type="transmembrane region" description="Helical" evidence="1">
    <location>
        <begin position="7"/>
        <end position="25"/>
    </location>
</feature>
<dbReference type="RefSeq" id="WP_095604836.1">
    <property type="nucleotide sequence ID" value="NZ_NSKE01000001.1"/>
</dbReference>
<dbReference type="SUPFAM" id="SSF50939">
    <property type="entry name" value="Sialidases"/>
    <property type="match status" value="1"/>
</dbReference>
<keyword evidence="5" id="KW-1185">Reference proteome</keyword>
<dbReference type="PROSITE" id="PS51257">
    <property type="entry name" value="PROKAR_LIPOPROTEIN"/>
    <property type="match status" value="1"/>
</dbReference>
<dbReference type="GO" id="GO:0016052">
    <property type="term" value="P:carbohydrate catabolic process"/>
    <property type="evidence" value="ECO:0007669"/>
    <property type="project" value="InterPro"/>
</dbReference>
<dbReference type="InterPro" id="IPR036278">
    <property type="entry name" value="Sialidase_sf"/>
</dbReference>
<dbReference type="PANTHER" id="PTHR38792:SF3">
    <property type="entry name" value="BNR_ASP-BOX REPEAT DOMAIN PROTEIN (AFU_ORTHOLOGUE AFUA_7G06430)-RELATED"/>
    <property type="match status" value="1"/>
</dbReference>
<evidence type="ECO:0008006" key="6">
    <source>
        <dbReference type="Google" id="ProtNLM"/>
    </source>
</evidence>
<dbReference type="Gene3D" id="2.120.10.10">
    <property type="match status" value="1"/>
</dbReference>
<gene>
    <name evidence="4" type="ORF">CK503_00560</name>
</gene>
<evidence type="ECO:0000313" key="4">
    <source>
        <dbReference type="EMBL" id="PAU95591.1"/>
    </source>
</evidence>
<dbReference type="GO" id="GO:0004553">
    <property type="term" value="F:hydrolase activity, hydrolyzing O-glycosyl compounds"/>
    <property type="evidence" value="ECO:0007669"/>
    <property type="project" value="InterPro"/>
</dbReference>
<dbReference type="SUPFAM" id="SSF49344">
    <property type="entry name" value="CBD9-like"/>
    <property type="match status" value="1"/>
</dbReference>
<dbReference type="GO" id="GO:0030246">
    <property type="term" value="F:carbohydrate binding"/>
    <property type="evidence" value="ECO:0007669"/>
    <property type="project" value="InterPro"/>
</dbReference>
<organism evidence="4 5">
    <name type="scientific">Fodinibius salipaludis</name>
    <dbReference type="NCBI Taxonomy" id="2032627"/>
    <lineage>
        <taxon>Bacteria</taxon>
        <taxon>Pseudomonadati</taxon>
        <taxon>Balneolota</taxon>
        <taxon>Balneolia</taxon>
        <taxon>Balneolales</taxon>
        <taxon>Balneolaceae</taxon>
        <taxon>Fodinibius</taxon>
    </lineage>
</organism>
<dbReference type="InterPro" id="IPR010502">
    <property type="entry name" value="Carb-bd_dom_fam9"/>
</dbReference>
<evidence type="ECO:0000313" key="5">
    <source>
        <dbReference type="Proteomes" id="UP000218831"/>
    </source>
</evidence>
<proteinExistence type="predicted"/>
<protein>
    <recommendedName>
        <fullName evidence="6">Sialidase domain-containing protein</fullName>
    </recommendedName>
</protein>
<dbReference type="Gene3D" id="2.60.40.1190">
    <property type="match status" value="1"/>
</dbReference>
<dbReference type="PANTHER" id="PTHR38792">
    <property type="entry name" value="BNR/ASP-BOX REPEAT DOMAIN PROTEIN (AFU_ORTHOLOGUE AFUA_7G06430)-RELATED"/>
    <property type="match status" value="1"/>
</dbReference>
<dbReference type="Proteomes" id="UP000218831">
    <property type="component" value="Unassembled WGS sequence"/>
</dbReference>
<evidence type="ECO:0000259" key="2">
    <source>
        <dbReference type="Pfam" id="PF06452"/>
    </source>
</evidence>
<keyword evidence="1" id="KW-1133">Transmembrane helix</keyword>
<evidence type="ECO:0000256" key="1">
    <source>
        <dbReference type="SAM" id="Phobius"/>
    </source>
</evidence>
<keyword evidence="1" id="KW-0472">Membrane</keyword>
<feature type="domain" description="Carbohydrate-binding" evidence="2">
    <location>
        <begin position="414"/>
        <end position="590"/>
    </location>
</feature>
<name>A0A2A2GDG8_9BACT</name>
<keyword evidence="1" id="KW-0812">Transmembrane</keyword>
<evidence type="ECO:0000259" key="3">
    <source>
        <dbReference type="Pfam" id="PF13088"/>
    </source>
</evidence>
<dbReference type="AlphaFoldDB" id="A0A2A2GDG8"/>
<dbReference type="Pfam" id="PF13088">
    <property type="entry name" value="BNR_2"/>
    <property type="match status" value="1"/>
</dbReference>